<dbReference type="Proteomes" id="UP001221898">
    <property type="component" value="Unassembled WGS sequence"/>
</dbReference>
<name>A0AAD7SJB6_9TELE</name>
<proteinExistence type="predicted"/>
<keyword evidence="2" id="KW-1185">Reference proteome</keyword>
<protein>
    <submittedName>
        <fullName evidence="1">Uncharacterized protein</fullName>
    </submittedName>
</protein>
<evidence type="ECO:0000313" key="2">
    <source>
        <dbReference type="Proteomes" id="UP001221898"/>
    </source>
</evidence>
<dbReference type="EMBL" id="JAINUG010000058">
    <property type="protein sequence ID" value="KAJ8403420.1"/>
    <property type="molecule type" value="Genomic_DNA"/>
</dbReference>
<dbReference type="AlphaFoldDB" id="A0AAD7SJB6"/>
<sequence>MRKDASCEWGVREWGAQALLTASDPGQRRRGSQMSTPVCGLFTEAIRGKEGRQGFSEQCAQNLQRQRGPGQWLCYGPF</sequence>
<comment type="caution">
    <text evidence="1">The sequence shown here is derived from an EMBL/GenBank/DDBJ whole genome shotgun (WGS) entry which is preliminary data.</text>
</comment>
<organism evidence="1 2">
    <name type="scientific">Aldrovandia affinis</name>
    <dbReference type="NCBI Taxonomy" id="143900"/>
    <lineage>
        <taxon>Eukaryota</taxon>
        <taxon>Metazoa</taxon>
        <taxon>Chordata</taxon>
        <taxon>Craniata</taxon>
        <taxon>Vertebrata</taxon>
        <taxon>Euteleostomi</taxon>
        <taxon>Actinopterygii</taxon>
        <taxon>Neopterygii</taxon>
        <taxon>Teleostei</taxon>
        <taxon>Notacanthiformes</taxon>
        <taxon>Halosauridae</taxon>
        <taxon>Aldrovandia</taxon>
    </lineage>
</organism>
<accession>A0AAD7SJB6</accession>
<gene>
    <name evidence="1" type="ORF">AAFF_G00351920</name>
</gene>
<evidence type="ECO:0000313" key="1">
    <source>
        <dbReference type="EMBL" id="KAJ8403420.1"/>
    </source>
</evidence>
<reference evidence="1" key="1">
    <citation type="journal article" date="2023" name="Science">
        <title>Genome structures resolve the early diversification of teleost fishes.</title>
        <authorList>
            <person name="Parey E."/>
            <person name="Louis A."/>
            <person name="Montfort J."/>
            <person name="Bouchez O."/>
            <person name="Roques C."/>
            <person name="Iampietro C."/>
            <person name="Lluch J."/>
            <person name="Castinel A."/>
            <person name="Donnadieu C."/>
            <person name="Desvignes T."/>
            <person name="Floi Bucao C."/>
            <person name="Jouanno E."/>
            <person name="Wen M."/>
            <person name="Mejri S."/>
            <person name="Dirks R."/>
            <person name="Jansen H."/>
            <person name="Henkel C."/>
            <person name="Chen W.J."/>
            <person name="Zahm M."/>
            <person name="Cabau C."/>
            <person name="Klopp C."/>
            <person name="Thompson A.W."/>
            <person name="Robinson-Rechavi M."/>
            <person name="Braasch I."/>
            <person name="Lecointre G."/>
            <person name="Bobe J."/>
            <person name="Postlethwait J.H."/>
            <person name="Berthelot C."/>
            <person name="Roest Crollius H."/>
            <person name="Guiguen Y."/>
        </authorList>
    </citation>
    <scope>NUCLEOTIDE SEQUENCE</scope>
    <source>
        <strain evidence="1">NC1722</strain>
    </source>
</reference>